<evidence type="ECO:0000313" key="1">
    <source>
        <dbReference type="EMBL" id="EHQ36448.1"/>
    </source>
</evidence>
<name>H1Z2P5_9EURY</name>
<evidence type="ECO:0000313" key="2">
    <source>
        <dbReference type="Proteomes" id="UP000005741"/>
    </source>
</evidence>
<dbReference type="InParanoid" id="H1Z2P5"/>
<dbReference type="HOGENOM" id="CLU_1559505_0_0_2"/>
<sequence>MLPMKKLNRGEEVECMVIENGGRTIRRDGTMEHYGSMLFDHFLQEAYAVVTKPMLSYKKKKGCPVYLIDRDAGVTVTLERSEGEELQTMTFESTPEKPSEIIINGNKFSGWTATFERTEQVINLNTNPALVGRALSSDMLREQFSAPLSGREKLIMILVGLVAGLLLGLMF</sequence>
<keyword evidence="2" id="KW-1185">Reference proteome</keyword>
<gene>
    <name evidence="1" type="ORF">Metlim_2397</name>
</gene>
<dbReference type="Proteomes" id="UP000005741">
    <property type="component" value="Chromosome"/>
</dbReference>
<proteinExistence type="predicted"/>
<reference evidence="1 2" key="1">
    <citation type="submission" date="2011-10" db="EMBL/GenBank/DDBJ databases">
        <title>The Improved High-Quality Draft genome of Methanoplanus limicola DSM 2279.</title>
        <authorList>
            <consortium name="US DOE Joint Genome Institute (JGI-PGF)"/>
            <person name="Lucas S."/>
            <person name="Copeland A."/>
            <person name="Lapidus A."/>
            <person name="Glavina del Rio T."/>
            <person name="Dalin E."/>
            <person name="Tice H."/>
            <person name="Bruce D."/>
            <person name="Goodwin L."/>
            <person name="Pitluck S."/>
            <person name="Peters L."/>
            <person name="Mikhailova N."/>
            <person name="Lu M."/>
            <person name="Kyrpides N."/>
            <person name="Mavromatis K."/>
            <person name="Ivanova N."/>
            <person name="Markowitz V."/>
            <person name="Cheng J.-F."/>
            <person name="Hugenholtz P."/>
            <person name="Woyke T."/>
            <person name="Wu D."/>
            <person name="Wirth R."/>
            <person name="Brambilla E.-M."/>
            <person name="Klenk H.-P."/>
            <person name="Eisen J.A."/>
        </authorList>
    </citation>
    <scope>NUCLEOTIDE SEQUENCE [LARGE SCALE GENOMIC DNA]</scope>
    <source>
        <strain evidence="1 2">DSM 2279</strain>
    </source>
</reference>
<protein>
    <submittedName>
        <fullName evidence="1">Uncharacterized protein</fullName>
    </submittedName>
</protein>
<dbReference type="EMBL" id="CM001436">
    <property type="protein sequence ID" value="EHQ36448.1"/>
    <property type="molecule type" value="Genomic_DNA"/>
</dbReference>
<organism evidence="1 2">
    <name type="scientific">Methanoplanus limicola DSM 2279</name>
    <dbReference type="NCBI Taxonomy" id="937775"/>
    <lineage>
        <taxon>Archaea</taxon>
        <taxon>Methanobacteriati</taxon>
        <taxon>Methanobacteriota</taxon>
        <taxon>Stenosarchaea group</taxon>
        <taxon>Methanomicrobia</taxon>
        <taxon>Methanomicrobiales</taxon>
        <taxon>Methanomicrobiaceae</taxon>
        <taxon>Methanoplanus</taxon>
    </lineage>
</organism>
<accession>H1Z2P5</accession>
<dbReference type="STRING" id="937775.Metlim_2397"/>
<dbReference type="AlphaFoldDB" id="H1Z2P5"/>